<keyword evidence="6" id="KW-1185">Reference proteome</keyword>
<dbReference type="PANTHER" id="PTHR30015">
    <property type="entry name" value="MRR RESTRICTION SYSTEM PROTEIN"/>
    <property type="match status" value="1"/>
</dbReference>
<evidence type="ECO:0000256" key="1">
    <source>
        <dbReference type="SAM" id="MobiDB-lite"/>
    </source>
</evidence>
<dbReference type="PANTHER" id="PTHR30015:SF7">
    <property type="entry name" value="TYPE IV METHYL-DIRECTED RESTRICTION ENZYME ECOKMRR"/>
    <property type="match status" value="1"/>
</dbReference>
<sequence>MMGRRRNNNPASDLIALPWQFSAVLALGAFFGVRWVLPGFLPDRGPLGALKPALEPLSWIVLAALGTTTVLAAVRAASRRSKHGKGSPGSRQSARMRVEPQAAQSVAPAPGRPAVPAAPAAWSAEALRMLEWKRFELLCARYYEAVGFVTETLHAGPDGGIDVKLFKADPDRPLAIVQCKAWNTQAVGVKEIRELLGVMVHERVGRGIFVTTGTYSQDALQFGATNPIQLLDGDAFAQKILALPLEKQLALLDFAFKDDYRTPTCASCGIKMIPRDSKRGPFWGCSHYPRCKNTLAMRG</sequence>
<protein>
    <submittedName>
        <fullName evidence="5">Restriction endonuclease</fullName>
        <ecNumber evidence="5">3.1.21.-</ecNumber>
    </submittedName>
</protein>
<dbReference type="SUPFAM" id="SSF52980">
    <property type="entry name" value="Restriction endonuclease-like"/>
    <property type="match status" value="1"/>
</dbReference>
<accession>A0ABV6FAT7</accession>
<evidence type="ECO:0000256" key="2">
    <source>
        <dbReference type="SAM" id="Phobius"/>
    </source>
</evidence>
<reference evidence="5 6" key="1">
    <citation type="submission" date="2024-09" db="EMBL/GenBank/DDBJ databases">
        <authorList>
            <person name="Sun Q."/>
            <person name="Mori K."/>
        </authorList>
    </citation>
    <scope>NUCLEOTIDE SEQUENCE [LARGE SCALE GENOMIC DNA]</scope>
    <source>
        <strain evidence="5 6">CCM 7792</strain>
    </source>
</reference>
<feature type="transmembrane region" description="Helical" evidence="2">
    <location>
        <begin position="57"/>
        <end position="77"/>
    </location>
</feature>
<dbReference type="EC" id="3.1.21.-" evidence="5"/>
<dbReference type="SUPFAM" id="SSF57783">
    <property type="entry name" value="Zinc beta-ribbon"/>
    <property type="match status" value="1"/>
</dbReference>
<keyword evidence="2" id="KW-0812">Transmembrane</keyword>
<keyword evidence="2" id="KW-1133">Transmembrane helix</keyword>
<feature type="transmembrane region" description="Helical" evidence="2">
    <location>
        <begin position="12"/>
        <end position="37"/>
    </location>
</feature>
<dbReference type="Gene3D" id="3.30.65.10">
    <property type="entry name" value="Bacterial Topoisomerase I, domain 1"/>
    <property type="match status" value="1"/>
</dbReference>
<dbReference type="InterPro" id="IPR011856">
    <property type="entry name" value="tRNA_endonuc-like_dom_sf"/>
</dbReference>
<keyword evidence="5" id="KW-0255">Endonuclease</keyword>
<evidence type="ECO:0000313" key="5">
    <source>
        <dbReference type="EMBL" id="MFC0250643.1"/>
    </source>
</evidence>
<dbReference type="Gene3D" id="3.40.1350.10">
    <property type="match status" value="1"/>
</dbReference>
<organism evidence="5 6">
    <name type="scientific">Massilia consociata</name>
    <dbReference type="NCBI Taxonomy" id="760117"/>
    <lineage>
        <taxon>Bacteria</taxon>
        <taxon>Pseudomonadati</taxon>
        <taxon>Pseudomonadota</taxon>
        <taxon>Betaproteobacteria</taxon>
        <taxon>Burkholderiales</taxon>
        <taxon>Oxalobacteraceae</taxon>
        <taxon>Telluria group</taxon>
        <taxon>Massilia</taxon>
    </lineage>
</organism>
<dbReference type="Proteomes" id="UP001589773">
    <property type="component" value="Unassembled WGS sequence"/>
</dbReference>
<dbReference type="InterPro" id="IPR007560">
    <property type="entry name" value="Restrct_endonuc_IV_Mrr"/>
</dbReference>
<dbReference type="EMBL" id="JBHLWP010000003">
    <property type="protein sequence ID" value="MFC0250643.1"/>
    <property type="molecule type" value="Genomic_DNA"/>
</dbReference>
<feature type="region of interest" description="Disordered" evidence="1">
    <location>
        <begin position="77"/>
        <end position="112"/>
    </location>
</feature>
<evidence type="ECO:0000259" key="3">
    <source>
        <dbReference type="Pfam" id="PF01396"/>
    </source>
</evidence>
<dbReference type="RefSeq" id="WP_379677409.1">
    <property type="nucleotide sequence ID" value="NZ_JBHLWP010000003.1"/>
</dbReference>
<dbReference type="InterPro" id="IPR013498">
    <property type="entry name" value="Topo_IA_Znf"/>
</dbReference>
<comment type="caution">
    <text evidence="5">The sequence shown here is derived from an EMBL/GenBank/DDBJ whole genome shotgun (WGS) entry which is preliminary data.</text>
</comment>
<keyword evidence="5" id="KW-0540">Nuclease</keyword>
<keyword evidence="2" id="KW-0472">Membrane</keyword>
<feature type="domain" description="DNA topoisomerase type IA zn finger" evidence="3">
    <location>
        <begin position="264"/>
        <end position="295"/>
    </location>
</feature>
<evidence type="ECO:0000259" key="4">
    <source>
        <dbReference type="Pfam" id="PF04471"/>
    </source>
</evidence>
<proteinExistence type="predicted"/>
<dbReference type="GO" id="GO:0016787">
    <property type="term" value="F:hydrolase activity"/>
    <property type="evidence" value="ECO:0007669"/>
    <property type="project" value="UniProtKB-KW"/>
</dbReference>
<dbReference type="Pfam" id="PF01396">
    <property type="entry name" value="Zn_ribbon_Top1"/>
    <property type="match status" value="1"/>
</dbReference>
<name>A0ABV6FAT7_9BURK</name>
<dbReference type="InterPro" id="IPR052906">
    <property type="entry name" value="Type_IV_Methyl-Rstrct_Enzyme"/>
</dbReference>
<dbReference type="GO" id="GO:0004519">
    <property type="term" value="F:endonuclease activity"/>
    <property type="evidence" value="ECO:0007669"/>
    <property type="project" value="UniProtKB-KW"/>
</dbReference>
<evidence type="ECO:0000313" key="6">
    <source>
        <dbReference type="Proteomes" id="UP001589773"/>
    </source>
</evidence>
<dbReference type="Pfam" id="PF04471">
    <property type="entry name" value="Mrr_cat"/>
    <property type="match status" value="1"/>
</dbReference>
<feature type="domain" description="Restriction endonuclease type IV Mrr" evidence="4">
    <location>
        <begin position="128"/>
        <end position="238"/>
    </location>
</feature>
<keyword evidence="5" id="KW-0378">Hydrolase</keyword>
<gene>
    <name evidence="5" type="ORF">ACFFJK_01970</name>
</gene>
<dbReference type="InterPro" id="IPR011335">
    <property type="entry name" value="Restrct_endonuc-II-like"/>
</dbReference>